<feature type="transmembrane region" description="Helical" evidence="2">
    <location>
        <begin position="648"/>
        <end position="670"/>
    </location>
</feature>
<sequence length="972" mass="110575">MKVTPDPGGGDKDLRNNPEAHPRFTHPLKGALLGNKGNEHFQPDFASIYPPIIDLQESFKKLDITGATSDFITKCVQAQGQKSGTKKQEKFLTTFANVPRWGKPGAVNSKVASVHNDFEAYRCTVVLHDEKIPKILNLLLNVPSSPLISHHNHDSIRRHVLTRDNGTQYPEICLVEGLKVDANLELEILTRSFHAVLGGIHCVLTVPSKVAIPYLSSTSKNVDFVGVTFLLPIPSDQGGGTQIDYFCSIIEVNQQQTLNTDNPITDIDALVDKAAVISQTIDVQTNADADSLQSFNGSKTEKIMYFSPPYHEYIAMKLQIPMRTSNAILSKKHSREIFPYYDGFTLGCNFIEACSTSIEDERDGFEGVDGFLSLSTELGSTERKTFSSAAERDEYVTDLFISTNFVLKEFQLDHPWFKDFLFLLVRQFSHDFFTGRTPTSKLVKDLKDTWSAEKAKEVYKEVTTLVAVNVWLKKNMKALNLKEEHMLWMPGFLEAVVDRMVSERIPIMTKVSLSTATIFYVLKVLVDFKVIVMLLSHHDPLINGRAWTLIALYALQTLLQSIAMLALQRWKHVGIWREMFYVLTQVKIIVDFFRSISPKTSRVKQMENEGLGNFREEMMNNFSACAVVSMPIIMSHGNTLLRTSQNPFFVILAITMNIFTTTLALAIVTLDKDCDVKTRRTMGEFYGMFSEQPLMKSVAFFSMLTFSITQLLAMTISTVLLDVVIANNAIYFVMGGQLTLFFLYKLSRGDFLYWVQFESAPQNFTFAVIVRLVIYLISSSTGYPKFRHPLDMGGRVWTASVLLTHINCIGVIYYCINHKQERFANNPNLEPESLLHIYSAVAIVWLLSIFTFSYSIKAKYRRTFWDNAKGSDFLRANFRNAPNDEVRAEIFGYNFNYWSEDSFNKEVREWLETNWEKWRFAGPPWMLPNWELQIPRAIIDIEKLGSLNIWEEESSNDQVGKSPSVSSNDEKC</sequence>
<keyword evidence="2" id="KW-0472">Membrane</keyword>
<feature type="compositionally biased region" description="Polar residues" evidence="1">
    <location>
        <begin position="956"/>
        <end position="972"/>
    </location>
</feature>
<feature type="transmembrane region" description="Helical" evidence="2">
    <location>
        <begin position="698"/>
        <end position="719"/>
    </location>
</feature>
<comment type="caution">
    <text evidence="3">The sequence shown here is derived from an EMBL/GenBank/DDBJ whole genome shotgun (WGS) entry which is preliminary data.</text>
</comment>
<protein>
    <submittedName>
        <fullName evidence="3">Uncharacterized protein</fullName>
    </submittedName>
</protein>
<evidence type="ECO:0000256" key="2">
    <source>
        <dbReference type="SAM" id="Phobius"/>
    </source>
</evidence>
<evidence type="ECO:0000313" key="3">
    <source>
        <dbReference type="EMBL" id="GMI20246.1"/>
    </source>
</evidence>
<evidence type="ECO:0000313" key="4">
    <source>
        <dbReference type="Proteomes" id="UP001165065"/>
    </source>
</evidence>
<evidence type="ECO:0000256" key="1">
    <source>
        <dbReference type="SAM" id="MobiDB-lite"/>
    </source>
</evidence>
<keyword evidence="4" id="KW-1185">Reference proteome</keyword>
<organism evidence="3 4">
    <name type="scientific">Triparma columacea</name>
    <dbReference type="NCBI Taxonomy" id="722753"/>
    <lineage>
        <taxon>Eukaryota</taxon>
        <taxon>Sar</taxon>
        <taxon>Stramenopiles</taxon>
        <taxon>Ochrophyta</taxon>
        <taxon>Bolidophyceae</taxon>
        <taxon>Parmales</taxon>
        <taxon>Triparmaceae</taxon>
        <taxon>Triparma</taxon>
    </lineage>
</organism>
<dbReference type="Proteomes" id="UP001165065">
    <property type="component" value="Unassembled WGS sequence"/>
</dbReference>
<feature type="transmembrane region" description="Helical" evidence="2">
    <location>
        <begin position="796"/>
        <end position="816"/>
    </location>
</feature>
<keyword evidence="2" id="KW-0812">Transmembrane</keyword>
<feature type="compositionally biased region" description="Basic and acidic residues" evidence="1">
    <location>
        <begin position="9"/>
        <end position="22"/>
    </location>
</feature>
<proteinExistence type="predicted"/>
<dbReference type="EMBL" id="BRYA01000506">
    <property type="protein sequence ID" value="GMI20246.1"/>
    <property type="molecule type" value="Genomic_DNA"/>
</dbReference>
<name>A0A9W7FWL9_9STRA</name>
<keyword evidence="2" id="KW-1133">Transmembrane helix</keyword>
<feature type="transmembrane region" description="Helical" evidence="2">
    <location>
        <begin position="725"/>
        <end position="744"/>
    </location>
</feature>
<dbReference type="OrthoDB" id="10380486at2759"/>
<reference evidence="4" key="1">
    <citation type="journal article" date="2023" name="Commun. Biol.">
        <title>Genome analysis of Parmales, the sister group of diatoms, reveals the evolutionary specialization of diatoms from phago-mixotrophs to photoautotrophs.</title>
        <authorList>
            <person name="Ban H."/>
            <person name="Sato S."/>
            <person name="Yoshikawa S."/>
            <person name="Yamada K."/>
            <person name="Nakamura Y."/>
            <person name="Ichinomiya M."/>
            <person name="Sato N."/>
            <person name="Blanc-Mathieu R."/>
            <person name="Endo H."/>
            <person name="Kuwata A."/>
            <person name="Ogata H."/>
        </authorList>
    </citation>
    <scope>NUCLEOTIDE SEQUENCE [LARGE SCALE GENOMIC DNA]</scope>
</reference>
<feature type="region of interest" description="Disordered" evidence="1">
    <location>
        <begin position="953"/>
        <end position="972"/>
    </location>
</feature>
<gene>
    <name evidence="3" type="ORF">TrCOL_g5020</name>
</gene>
<feature type="transmembrane region" description="Helical" evidence="2">
    <location>
        <begin position="764"/>
        <end position="784"/>
    </location>
</feature>
<feature type="region of interest" description="Disordered" evidence="1">
    <location>
        <begin position="1"/>
        <end position="24"/>
    </location>
</feature>
<accession>A0A9W7FWL9</accession>
<dbReference type="AlphaFoldDB" id="A0A9W7FWL9"/>
<feature type="transmembrane region" description="Helical" evidence="2">
    <location>
        <begin position="547"/>
        <end position="567"/>
    </location>
</feature>
<feature type="transmembrane region" description="Helical" evidence="2">
    <location>
        <begin position="837"/>
        <end position="856"/>
    </location>
</feature>